<dbReference type="PANTHER" id="PTHR15708:SF10">
    <property type="entry name" value="PROTEIN MTSS 1"/>
    <property type="match status" value="1"/>
</dbReference>
<dbReference type="GO" id="GO:0034334">
    <property type="term" value="P:adherens junction maintenance"/>
    <property type="evidence" value="ECO:0007669"/>
    <property type="project" value="TreeGrafter"/>
</dbReference>
<feature type="compositionally biased region" description="Low complexity" evidence="7">
    <location>
        <begin position="576"/>
        <end position="591"/>
    </location>
</feature>
<dbReference type="GO" id="GO:0009898">
    <property type="term" value="C:cytoplasmic side of plasma membrane"/>
    <property type="evidence" value="ECO:0007669"/>
    <property type="project" value="TreeGrafter"/>
</dbReference>
<sequence>MEASMERECSALGGLFQTVITDMKASCPVWEDFISKAGKLQAQLRTTVVAVTAFLDAFQKVADLATGSRGGTRDIGSALTRLCMRHRSIEAKLRQVFVESLINPLQEQMEEWKRVANTMDKDHAKEYKRARQEIKKKSSDTLKLQKKAKKGRGDLQPQVDSALQDVSDKYVTLQETERQAVRRALIEERARFCTLVSMLRPAVEEEVCMLGEITHLQSISDDLRSLTMDPHKLPPSSEQVIADLKGSECSWSYQTPPSSPSTTSRKSSMCSSLNSVNSSDSRSSSSHSHSPTSHFRFRGSTLPQQGPARLPSVSSHDSGFTSQETCQSKSPSPMPPDSSAQVTIDRTLALHCSPSALCNPVAVCLSAWPVSPARRRQQRLSNGPDWVRPGPYDQPTVNTLRRGKDQERGREGREFSSLGEEAPNAIPNASTRGTTRDEAHEELAVCLKRGLSLDIPRSSRDSVQGSSGYSTQTNTPCCSEDTHISLSLSTVFDYDHLPGGEDHDPEQRDCDGTSPISRNPDIGQLYRRTLPAKRPASTGGLPSPCGPVTATPGIATIRRAPSSKPSLWRGSSGQGPIPIRTPVIPVKTPTVPELPAPPLCSEGRESPRSPTGNGSNQLPSERVAASFGQSASLPEEEEEGHDVQEDDTPLAIRRGMRLKKTMTSDRFAPLLE</sequence>
<dbReference type="PROSITE" id="PS51338">
    <property type="entry name" value="IMD"/>
    <property type="match status" value="1"/>
</dbReference>
<dbReference type="AlphaFoldDB" id="A0A4W4E713"/>
<feature type="compositionally biased region" description="Low complexity" evidence="7">
    <location>
        <begin position="251"/>
        <end position="294"/>
    </location>
</feature>
<dbReference type="GO" id="GO:0032233">
    <property type="term" value="P:positive regulation of actin filament bundle assembly"/>
    <property type="evidence" value="ECO:0007669"/>
    <property type="project" value="TreeGrafter"/>
</dbReference>
<gene>
    <name evidence="9" type="primary">MTSS1</name>
</gene>
<reference evidence="10" key="1">
    <citation type="journal article" date="2014" name="Science">
        <title>Nonhuman genetics. Genomic basis for the convergent evolution of electric organs.</title>
        <authorList>
            <person name="Gallant J.R."/>
            <person name="Traeger L.L."/>
            <person name="Volkening J.D."/>
            <person name="Moffett H."/>
            <person name="Chen P.H."/>
            <person name="Novina C.D."/>
            <person name="Phillips G.N.Jr."/>
            <person name="Anand R."/>
            <person name="Wells G.B."/>
            <person name="Pinch M."/>
            <person name="Guth R."/>
            <person name="Unguez G.A."/>
            <person name="Albert J.S."/>
            <person name="Zakon H.H."/>
            <person name="Samanta M.P."/>
            <person name="Sussman M.R."/>
        </authorList>
    </citation>
    <scope>NUCLEOTIDE SEQUENCE [LARGE SCALE GENOMIC DNA]</scope>
</reference>
<dbReference type="Ensembl" id="ENSEEET00000007152.2">
    <property type="protein sequence ID" value="ENSEEEP00000007053.2"/>
    <property type="gene ID" value="ENSEEEG00000003729.2"/>
</dbReference>
<dbReference type="InterPro" id="IPR013606">
    <property type="entry name" value="I-BAR_dom"/>
</dbReference>
<name>A0A4W4E713_ELEEL</name>
<protein>
    <recommendedName>
        <fullName evidence="8">IMD domain-containing protein</fullName>
    </recommendedName>
</protein>
<comment type="subcellular location">
    <subcellularLocation>
        <location evidence="1">Cytoplasm</location>
    </subcellularLocation>
</comment>
<keyword evidence="5" id="KW-0009">Actin-binding</keyword>
<dbReference type="OMA" id="ESMEREC"/>
<evidence type="ECO:0000256" key="6">
    <source>
        <dbReference type="ARBA" id="ARBA00061293"/>
    </source>
</evidence>
<accession>A0A4W4E713</accession>
<reference evidence="10" key="2">
    <citation type="journal article" date="2017" name="Sci. Adv.">
        <title>A tail of two voltages: Proteomic comparison of the three electric organs of the electric eel.</title>
        <authorList>
            <person name="Traeger L.L."/>
            <person name="Sabat G."/>
            <person name="Barrett-Wilt G.A."/>
            <person name="Wells G.B."/>
            <person name="Sussman M.R."/>
        </authorList>
    </citation>
    <scope>NUCLEOTIDE SEQUENCE [LARGE SCALE GENOMIC DNA]</scope>
</reference>
<evidence type="ECO:0000313" key="9">
    <source>
        <dbReference type="Ensembl" id="ENSEEEP00000007053.2"/>
    </source>
</evidence>
<dbReference type="PANTHER" id="PTHR15708">
    <property type="entry name" value="ACTIN BUNDLING/MISSING IN METASTASIS-RELATED"/>
    <property type="match status" value="1"/>
</dbReference>
<evidence type="ECO:0000256" key="3">
    <source>
        <dbReference type="ARBA" id="ARBA00022553"/>
    </source>
</evidence>
<keyword evidence="3" id="KW-0597">Phosphoprotein</keyword>
<feature type="region of interest" description="Disordered" evidence="7">
    <location>
        <begin position="251"/>
        <end position="340"/>
    </location>
</feature>
<evidence type="ECO:0000256" key="7">
    <source>
        <dbReference type="SAM" id="MobiDB-lite"/>
    </source>
</evidence>
<feature type="compositionally biased region" description="Basic and acidic residues" evidence="7">
    <location>
        <begin position="498"/>
        <end position="511"/>
    </location>
</feature>
<feature type="region of interest" description="Disordered" evidence="7">
    <location>
        <begin position="379"/>
        <end position="436"/>
    </location>
</feature>
<dbReference type="STRING" id="8005.ENSEEEP00000007053"/>
<keyword evidence="2" id="KW-0963">Cytoplasm</keyword>
<evidence type="ECO:0000256" key="1">
    <source>
        <dbReference type="ARBA" id="ARBA00004496"/>
    </source>
</evidence>
<feature type="compositionally biased region" description="Acidic residues" evidence="7">
    <location>
        <begin position="634"/>
        <end position="648"/>
    </location>
</feature>
<dbReference type="CDD" id="cd07643">
    <property type="entry name" value="I-BAR_IMD_MIM"/>
    <property type="match status" value="1"/>
</dbReference>
<feature type="region of interest" description="Disordered" evidence="7">
    <location>
        <begin position="138"/>
        <end position="158"/>
    </location>
</feature>
<evidence type="ECO:0000256" key="5">
    <source>
        <dbReference type="ARBA" id="ARBA00023203"/>
    </source>
</evidence>
<dbReference type="GO" id="GO:0005737">
    <property type="term" value="C:cytoplasm"/>
    <property type="evidence" value="ECO:0007669"/>
    <property type="project" value="UniProtKB-SubCell"/>
</dbReference>
<dbReference type="InterPro" id="IPR027267">
    <property type="entry name" value="AH/BAR_dom_sf"/>
</dbReference>
<feature type="domain" description="IMD" evidence="8">
    <location>
        <begin position="1"/>
        <end position="247"/>
    </location>
</feature>
<dbReference type="GO" id="GO:0005543">
    <property type="term" value="F:phospholipid binding"/>
    <property type="evidence" value="ECO:0007669"/>
    <property type="project" value="TreeGrafter"/>
</dbReference>
<reference evidence="9" key="3">
    <citation type="submission" date="2020-05" db="EMBL/GenBank/DDBJ databases">
        <title>Electrophorus electricus (electric eel) genome, fEleEle1, primary haplotype.</title>
        <authorList>
            <person name="Myers G."/>
            <person name="Meyer A."/>
            <person name="Fedrigo O."/>
            <person name="Formenti G."/>
            <person name="Rhie A."/>
            <person name="Tracey A."/>
            <person name="Sims Y."/>
            <person name="Jarvis E.D."/>
        </authorList>
    </citation>
    <scope>NUCLEOTIDE SEQUENCE [LARGE SCALE GENOMIC DNA]</scope>
</reference>
<dbReference type="GO" id="GO:0015629">
    <property type="term" value="C:actin cytoskeleton"/>
    <property type="evidence" value="ECO:0007669"/>
    <property type="project" value="TreeGrafter"/>
</dbReference>
<evidence type="ECO:0000259" key="8">
    <source>
        <dbReference type="PROSITE" id="PS51338"/>
    </source>
</evidence>
<dbReference type="Gene3D" id="1.20.1270.60">
    <property type="entry name" value="Arfaptin homology (AH) domain/BAR domain"/>
    <property type="match status" value="1"/>
</dbReference>
<reference evidence="9" key="5">
    <citation type="submission" date="2025-09" db="UniProtKB">
        <authorList>
            <consortium name="Ensembl"/>
        </authorList>
    </citation>
    <scope>IDENTIFICATION</scope>
</reference>
<evidence type="ECO:0000256" key="2">
    <source>
        <dbReference type="ARBA" id="ARBA00022490"/>
    </source>
</evidence>
<proteinExistence type="inferred from homology"/>
<feature type="compositionally biased region" description="Polar residues" evidence="7">
    <location>
        <begin position="608"/>
        <end position="619"/>
    </location>
</feature>
<dbReference type="GO" id="GO:0007009">
    <property type="term" value="P:plasma membrane organization"/>
    <property type="evidence" value="ECO:0007669"/>
    <property type="project" value="InterPro"/>
</dbReference>
<keyword evidence="4" id="KW-0175">Coiled coil</keyword>
<dbReference type="InterPro" id="IPR030127">
    <property type="entry name" value="MTSS1/MTSS2"/>
</dbReference>
<organism evidence="9 10">
    <name type="scientific">Electrophorus electricus</name>
    <name type="common">Electric eel</name>
    <name type="synonym">Gymnotus electricus</name>
    <dbReference type="NCBI Taxonomy" id="8005"/>
    <lineage>
        <taxon>Eukaryota</taxon>
        <taxon>Metazoa</taxon>
        <taxon>Chordata</taxon>
        <taxon>Craniata</taxon>
        <taxon>Vertebrata</taxon>
        <taxon>Euteleostomi</taxon>
        <taxon>Actinopterygii</taxon>
        <taxon>Neopterygii</taxon>
        <taxon>Teleostei</taxon>
        <taxon>Ostariophysi</taxon>
        <taxon>Gymnotiformes</taxon>
        <taxon>Gymnotoidei</taxon>
        <taxon>Gymnotidae</taxon>
        <taxon>Electrophorus</taxon>
    </lineage>
</organism>
<evidence type="ECO:0000313" key="10">
    <source>
        <dbReference type="Proteomes" id="UP000314983"/>
    </source>
</evidence>
<dbReference type="SUPFAM" id="SSF103657">
    <property type="entry name" value="BAR/IMD domain-like"/>
    <property type="match status" value="1"/>
</dbReference>
<dbReference type="Pfam" id="PF08397">
    <property type="entry name" value="IMD"/>
    <property type="match status" value="1"/>
</dbReference>
<feature type="region of interest" description="Disordered" evidence="7">
    <location>
        <begin position="498"/>
        <end position="672"/>
    </location>
</feature>
<comment type="similarity">
    <text evidence="6">Belongs to the MTSS family.</text>
</comment>
<reference evidence="9" key="4">
    <citation type="submission" date="2025-08" db="UniProtKB">
        <authorList>
            <consortium name="Ensembl"/>
        </authorList>
    </citation>
    <scope>IDENTIFICATION</scope>
</reference>
<keyword evidence="10" id="KW-1185">Reference proteome</keyword>
<dbReference type="GO" id="GO:0003779">
    <property type="term" value="F:actin binding"/>
    <property type="evidence" value="ECO:0007669"/>
    <property type="project" value="UniProtKB-KW"/>
</dbReference>
<dbReference type="FunFam" id="1.20.1270.60:FF:000010">
    <property type="entry name" value="Metastasis suppressor 1, isoform CRA_e"/>
    <property type="match status" value="1"/>
</dbReference>
<dbReference type="Proteomes" id="UP000314983">
    <property type="component" value="Chromosome 2"/>
</dbReference>
<dbReference type="GeneTree" id="ENSGT00950000183156"/>
<feature type="region of interest" description="Disordered" evidence="7">
    <location>
        <begin position="456"/>
        <end position="477"/>
    </location>
</feature>
<evidence type="ECO:0000256" key="4">
    <source>
        <dbReference type="ARBA" id="ARBA00023054"/>
    </source>
</evidence>
<feature type="compositionally biased region" description="Polar residues" evidence="7">
    <location>
        <begin position="461"/>
        <end position="477"/>
    </location>
</feature>
<feature type="compositionally biased region" description="Basic and acidic residues" evidence="7">
    <location>
        <begin position="402"/>
        <end position="414"/>
    </location>
</feature>
<feature type="compositionally biased region" description="Polar residues" evidence="7">
    <location>
        <begin position="312"/>
        <end position="327"/>
    </location>
</feature>